<dbReference type="PATRIC" id="fig|1616.3.peg.640"/>
<name>A0A0R2JDN4_9LACO</name>
<organism evidence="2 3">
    <name type="scientific">Weissella kandleri</name>
    <dbReference type="NCBI Taxonomy" id="1616"/>
    <lineage>
        <taxon>Bacteria</taxon>
        <taxon>Bacillati</taxon>
        <taxon>Bacillota</taxon>
        <taxon>Bacilli</taxon>
        <taxon>Lactobacillales</taxon>
        <taxon>Lactobacillaceae</taxon>
        <taxon>Weissella</taxon>
    </lineage>
</organism>
<gene>
    <name evidence="2" type="ORF">IV73_GL000621</name>
</gene>
<keyword evidence="1" id="KW-0472">Membrane</keyword>
<feature type="transmembrane region" description="Helical" evidence="1">
    <location>
        <begin position="35"/>
        <end position="52"/>
    </location>
</feature>
<dbReference type="EMBL" id="JQBP01000002">
    <property type="protein sequence ID" value="KRN75454.1"/>
    <property type="molecule type" value="Genomic_DNA"/>
</dbReference>
<reference evidence="2 3" key="1">
    <citation type="journal article" date="2015" name="Genome Announc.">
        <title>Expanding the biotechnology potential of lactobacilli through comparative genomics of 213 strains and associated genera.</title>
        <authorList>
            <person name="Sun Z."/>
            <person name="Harris H.M."/>
            <person name="McCann A."/>
            <person name="Guo C."/>
            <person name="Argimon S."/>
            <person name="Zhang W."/>
            <person name="Yang X."/>
            <person name="Jeffery I.B."/>
            <person name="Cooney J.C."/>
            <person name="Kagawa T.F."/>
            <person name="Liu W."/>
            <person name="Song Y."/>
            <person name="Salvetti E."/>
            <person name="Wrobel A."/>
            <person name="Rasinkangas P."/>
            <person name="Parkhill J."/>
            <person name="Rea M.C."/>
            <person name="O'Sullivan O."/>
            <person name="Ritari J."/>
            <person name="Douillard F.P."/>
            <person name="Paul Ross R."/>
            <person name="Yang R."/>
            <person name="Briner A.E."/>
            <person name="Felis G.E."/>
            <person name="de Vos W.M."/>
            <person name="Barrangou R."/>
            <person name="Klaenhammer T.R."/>
            <person name="Caufield P.W."/>
            <person name="Cui Y."/>
            <person name="Zhang H."/>
            <person name="O'Toole P.W."/>
        </authorList>
    </citation>
    <scope>NUCLEOTIDE SEQUENCE [LARGE SCALE GENOMIC DNA]</scope>
    <source>
        <strain evidence="2 3">DSM 20593</strain>
    </source>
</reference>
<evidence type="ECO:0000313" key="2">
    <source>
        <dbReference type="EMBL" id="KRN75454.1"/>
    </source>
</evidence>
<accession>A0A0R2JDN4</accession>
<proteinExistence type="predicted"/>
<dbReference type="RefSeq" id="WP_057754609.1">
    <property type="nucleotide sequence ID" value="NZ_JQBP01000002.1"/>
</dbReference>
<evidence type="ECO:0008006" key="4">
    <source>
        <dbReference type="Google" id="ProtNLM"/>
    </source>
</evidence>
<dbReference type="OrthoDB" id="7205479at2"/>
<dbReference type="STRING" id="1616.IV73_GL000621"/>
<dbReference type="PANTHER" id="PTHR37309">
    <property type="entry name" value="SLR0284 PROTEIN"/>
    <property type="match status" value="1"/>
</dbReference>
<comment type="caution">
    <text evidence="2">The sequence shown here is derived from an EMBL/GenBank/DDBJ whole genome shotgun (WGS) entry which is preliminary data.</text>
</comment>
<feature type="transmembrane region" description="Helical" evidence="1">
    <location>
        <begin position="12"/>
        <end position="29"/>
    </location>
</feature>
<dbReference type="Proteomes" id="UP000051655">
    <property type="component" value="Unassembled WGS sequence"/>
</dbReference>
<dbReference type="AlphaFoldDB" id="A0A0R2JDN4"/>
<dbReference type="InterPro" id="IPR007165">
    <property type="entry name" value="Phage_holin_4_2"/>
</dbReference>
<keyword evidence="1" id="KW-1133">Transmembrane helix</keyword>
<protein>
    <recommendedName>
        <fullName evidence="4">Integral membrane protein</fullName>
    </recommendedName>
</protein>
<evidence type="ECO:0000313" key="3">
    <source>
        <dbReference type="Proteomes" id="UP000051655"/>
    </source>
</evidence>
<sequence length="119" mass="13665">MRITRFSFWQRLIINTIMLLALAGLFSQGLYVQNIWTAFLASIVLGILNIFVKPILQILSLPLTFFTFGLFSFVVNAFVLWLTSWFVGPGFQFTSFGWAFLISLIMSFVNAILSDYFSR</sequence>
<keyword evidence="3" id="KW-1185">Reference proteome</keyword>
<dbReference type="PANTHER" id="PTHR37309:SF1">
    <property type="entry name" value="SLR0284 PROTEIN"/>
    <property type="match status" value="1"/>
</dbReference>
<evidence type="ECO:0000256" key="1">
    <source>
        <dbReference type="SAM" id="Phobius"/>
    </source>
</evidence>
<dbReference type="Pfam" id="PF04020">
    <property type="entry name" value="Phage_holin_4_2"/>
    <property type="match status" value="1"/>
</dbReference>
<feature type="transmembrane region" description="Helical" evidence="1">
    <location>
        <begin position="93"/>
        <end position="113"/>
    </location>
</feature>
<feature type="transmembrane region" description="Helical" evidence="1">
    <location>
        <begin position="64"/>
        <end position="87"/>
    </location>
</feature>
<keyword evidence="1" id="KW-0812">Transmembrane</keyword>